<reference evidence="1" key="3">
    <citation type="submission" date="2025-09" db="UniProtKB">
        <authorList>
            <consortium name="Ensembl"/>
        </authorList>
    </citation>
    <scope>IDENTIFICATION</scope>
</reference>
<dbReference type="AlphaFoldDB" id="A0A674N8Q4"/>
<reference evidence="1 2" key="1">
    <citation type="journal article" date="2011" name="Genome Biol. Evol.">
        <title>Integration of the genetic map and genome assembly of fugu facilitates insights into distinct features of genome evolution in teleosts and mammals.</title>
        <authorList>
            <person name="Kai W."/>
            <person name="Kikuchi K."/>
            <person name="Tohari S."/>
            <person name="Chew A.K."/>
            <person name="Tay A."/>
            <person name="Fujiwara A."/>
            <person name="Hosoya S."/>
            <person name="Suetake H."/>
            <person name="Naruse K."/>
            <person name="Brenner S."/>
            <person name="Suzuki Y."/>
            <person name="Venkatesh B."/>
        </authorList>
    </citation>
    <scope>NUCLEOTIDE SEQUENCE [LARGE SCALE GENOMIC DNA]</scope>
</reference>
<proteinExistence type="predicted"/>
<dbReference type="Ensembl" id="ENSTRUT00000069694.1">
    <property type="protein sequence ID" value="ENSTRUP00000069546.1"/>
    <property type="gene ID" value="ENSTRUG00000033088.1"/>
</dbReference>
<sequence length="117" mass="12898">CCAAAAAVLTRISAAHCSCPKSRLHSCTDLHLHISTLPGAHRCPTPHSNTSRGQENSLIRSVNPQHSRTSGLRIKLLHLSWRLACCFGAFVCDCRYPSVLSKCLFNVFVFGQETKQY</sequence>
<name>A0A674N8Q4_TAKRU</name>
<evidence type="ECO:0000313" key="1">
    <source>
        <dbReference type="Ensembl" id="ENSTRUP00000069546.1"/>
    </source>
</evidence>
<evidence type="ECO:0000313" key="2">
    <source>
        <dbReference type="Proteomes" id="UP000005226"/>
    </source>
</evidence>
<organism evidence="1 2">
    <name type="scientific">Takifugu rubripes</name>
    <name type="common">Japanese pufferfish</name>
    <name type="synonym">Fugu rubripes</name>
    <dbReference type="NCBI Taxonomy" id="31033"/>
    <lineage>
        <taxon>Eukaryota</taxon>
        <taxon>Metazoa</taxon>
        <taxon>Chordata</taxon>
        <taxon>Craniata</taxon>
        <taxon>Vertebrata</taxon>
        <taxon>Euteleostomi</taxon>
        <taxon>Actinopterygii</taxon>
        <taxon>Neopterygii</taxon>
        <taxon>Teleostei</taxon>
        <taxon>Neoteleostei</taxon>
        <taxon>Acanthomorphata</taxon>
        <taxon>Eupercaria</taxon>
        <taxon>Tetraodontiformes</taxon>
        <taxon>Tetradontoidea</taxon>
        <taxon>Tetraodontidae</taxon>
        <taxon>Takifugu</taxon>
    </lineage>
</organism>
<reference evidence="1" key="2">
    <citation type="submission" date="2025-08" db="UniProtKB">
        <authorList>
            <consortium name="Ensembl"/>
        </authorList>
    </citation>
    <scope>IDENTIFICATION</scope>
</reference>
<accession>A0A674N8Q4</accession>
<dbReference type="InParanoid" id="A0A674N8Q4"/>
<keyword evidence="2" id="KW-1185">Reference proteome</keyword>
<protein>
    <submittedName>
        <fullName evidence="1">Uncharacterized protein</fullName>
    </submittedName>
</protein>
<dbReference type="Proteomes" id="UP000005226">
    <property type="component" value="Chromosome 15"/>
</dbReference>